<dbReference type="InterPro" id="IPR011990">
    <property type="entry name" value="TPR-like_helical_dom_sf"/>
</dbReference>
<dbReference type="Gramene" id="rna-gnl|WGS:JABURB|Cocit.L4037.1">
    <property type="protein sequence ID" value="cds-KAF7851362.1"/>
    <property type="gene ID" value="gene-BT93_L4037"/>
</dbReference>
<dbReference type="OrthoDB" id="1926212at2759"/>
<sequence>MQVILKNCRQRYCHYCFNELPVDVVPCSFCAIPQYCSEHCQLKAGGHRSRNNIEEVDLHVKVPTEIENHIREVTSEIEEEKILEHFAEHRHECVDANWPAGLPHEVVLAGRVVVKSLVQRRDLMEIKALDLSYNYTELAVEVKLELCIYAIVLLVCLQHSPCLDLPENPYFVCQIIIIMCQIRLNSMAIIRMKSSDPNALQDPHRKFSSSEGSSASSIEQVSVGQAIYAAGSLFNHSCHPNIHAYFIARTLFIRTMELVQAGCSLELSYGPQVGQWNCQDRLKFLEEKYYFRCQCRSCSVVNLSDLFLNAFHCVHPHCSGIVLDTFDIKSETEKVKQSRHAGDIYSLEPYVQVEKIGDLYPGEMDHNALEKSYRSVHASVGYCLKCGSRCDLQSSRLMVSEALGNIKRLQDGIVRKELSSSLLSNAIESLDQLRKMLHAYNRSIAEAEDSIAQVFCFIGELQCAMEHCKSSIQILEKLYSQDHVVIGYELVKLLSIQLSLGDVAARETLNRLGKIFEHHYGSHAAVVFPYLKSFKREARKLCEVEDS</sequence>
<evidence type="ECO:0008006" key="4">
    <source>
        <dbReference type="Google" id="ProtNLM"/>
    </source>
</evidence>
<dbReference type="PANTHER" id="PTHR47337:SF1">
    <property type="entry name" value="TETRATRICOPEPTIDE REPEAT (TPR)-LIKE SUPERFAMILY PROTEIN"/>
    <property type="match status" value="1"/>
</dbReference>
<dbReference type="EMBL" id="MU089546">
    <property type="protein sequence ID" value="KAF7851362.1"/>
    <property type="molecule type" value="Genomic_DNA"/>
</dbReference>
<comment type="caution">
    <text evidence="2">The sequence shown here is derived from an EMBL/GenBank/DDBJ whole genome shotgun (WGS) entry which is preliminary data.</text>
</comment>
<protein>
    <recommendedName>
        <fullName evidence="4">SET domain-containing protein</fullName>
    </recommendedName>
</protein>
<dbReference type="InterPro" id="IPR046341">
    <property type="entry name" value="SET_dom_sf"/>
</dbReference>
<feature type="coiled-coil region" evidence="1">
    <location>
        <begin position="423"/>
        <end position="450"/>
    </location>
</feature>
<proteinExistence type="predicted"/>
<dbReference type="Gene3D" id="2.170.270.10">
    <property type="entry name" value="SET domain"/>
    <property type="match status" value="1"/>
</dbReference>
<evidence type="ECO:0000256" key="1">
    <source>
        <dbReference type="SAM" id="Coils"/>
    </source>
</evidence>
<organism evidence="2 3">
    <name type="scientific">Corymbia citriodora subsp. variegata</name>
    <dbReference type="NCBI Taxonomy" id="360336"/>
    <lineage>
        <taxon>Eukaryota</taxon>
        <taxon>Viridiplantae</taxon>
        <taxon>Streptophyta</taxon>
        <taxon>Embryophyta</taxon>
        <taxon>Tracheophyta</taxon>
        <taxon>Spermatophyta</taxon>
        <taxon>Magnoliopsida</taxon>
        <taxon>eudicotyledons</taxon>
        <taxon>Gunneridae</taxon>
        <taxon>Pentapetalae</taxon>
        <taxon>rosids</taxon>
        <taxon>malvids</taxon>
        <taxon>Myrtales</taxon>
        <taxon>Myrtaceae</taxon>
        <taxon>Myrtoideae</taxon>
        <taxon>Eucalypteae</taxon>
        <taxon>Corymbia</taxon>
    </lineage>
</organism>
<gene>
    <name evidence="2" type="ORF">BT93_L4037</name>
</gene>
<name>A0A8T0CXC0_CORYI</name>
<dbReference type="AlphaFoldDB" id="A0A8T0CXC0"/>
<keyword evidence="3" id="KW-1185">Reference proteome</keyword>
<keyword evidence="1" id="KW-0175">Coiled coil</keyword>
<dbReference type="Proteomes" id="UP000806378">
    <property type="component" value="Unassembled WGS sequence"/>
</dbReference>
<dbReference type="Gene3D" id="1.25.40.10">
    <property type="entry name" value="Tetratricopeptide repeat domain"/>
    <property type="match status" value="1"/>
</dbReference>
<reference evidence="2" key="1">
    <citation type="submission" date="2020-05" db="EMBL/GenBank/DDBJ databases">
        <title>WGS assembly of Corymbia citriodora subspecies variegata.</title>
        <authorList>
            <person name="Barry K."/>
            <person name="Hundley H."/>
            <person name="Shu S."/>
            <person name="Jenkins J."/>
            <person name="Grimwood J."/>
            <person name="Baten A."/>
        </authorList>
    </citation>
    <scope>NUCLEOTIDE SEQUENCE</scope>
    <source>
        <strain evidence="2">CV2-018</strain>
    </source>
</reference>
<accession>A0A8T0CXC0</accession>
<evidence type="ECO:0000313" key="3">
    <source>
        <dbReference type="Proteomes" id="UP000806378"/>
    </source>
</evidence>
<evidence type="ECO:0000313" key="2">
    <source>
        <dbReference type="EMBL" id="KAF7851362.1"/>
    </source>
</evidence>
<dbReference type="SUPFAM" id="SSF82199">
    <property type="entry name" value="SET domain"/>
    <property type="match status" value="1"/>
</dbReference>
<dbReference type="PANTHER" id="PTHR47337">
    <property type="entry name" value="TETRATRICOPEPTIDE REPEAT (TPR)-LIKE SUPERFAMILY PROTEIN"/>
    <property type="match status" value="1"/>
</dbReference>